<evidence type="ECO:0000313" key="7">
    <source>
        <dbReference type="Proteomes" id="UP000184040"/>
    </source>
</evidence>
<keyword evidence="6" id="KW-0489">Methyltransferase</keyword>
<dbReference type="STRING" id="313368.SAMN04488012_101293"/>
<dbReference type="GO" id="GO:0008168">
    <property type="term" value="F:methyltransferase activity"/>
    <property type="evidence" value="ECO:0007669"/>
    <property type="project" value="UniProtKB-KW"/>
</dbReference>
<comment type="subcellular location">
    <subcellularLocation>
        <location evidence="1">Endomembrane system</location>
        <topology evidence="1">Multi-pass membrane protein</topology>
    </subcellularLocation>
</comment>
<proteinExistence type="predicted"/>
<keyword evidence="7" id="KW-1185">Reference proteome</keyword>
<protein>
    <submittedName>
        <fullName evidence="6">Protein-S-isoprenylcysteine O-methyltransferase Ste14</fullName>
    </submittedName>
</protein>
<evidence type="ECO:0000256" key="3">
    <source>
        <dbReference type="ARBA" id="ARBA00022989"/>
    </source>
</evidence>
<dbReference type="Pfam" id="PF04191">
    <property type="entry name" value="PEMT"/>
    <property type="match status" value="1"/>
</dbReference>
<dbReference type="EMBL" id="FQZA01000001">
    <property type="protein sequence ID" value="SHI41309.1"/>
    <property type="molecule type" value="Genomic_DNA"/>
</dbReference>
<feature type="transmembrane region" description="Helical" evidence="5">
    <location>
        <begin position="60"/>
        <end position="81"/>
    </location>
</feature>
<dbReference type="InterPro" id="IPR007318">
    <property type="entry name" value="Phopholipid_MeTrfase"/>
</dbReference>
<keyword evidence="4 5" id="KW-0472">Membrane</keyword>
<feature type="transmembrane region" description="Helical" evidence="5">
    <location>
        <begin position="27"/>
        <end position="48"/>
    </location>
</feature>
<accession>A0A1M6AXN3</accession>
<keyword evidence="3 5" id="KW-1133">Transmembrane helix</keyword>
<evidence type="ECO:0000256" key="1">
    <source>
        <dbReference type="ARBA" id="ARBA00004127"/>
    </source>
</evidence>
<keyword evidence="2 5" id="KW-0812">Transmembrane</keyword>
<evidence type="ECO:0000313" key="6">
    <source>
        <dbReference type="EMBL" id="SHI41309.1"/>
    </source>
</evidence>
<dbReference type="Gene3D" id="1.20.120.1630">
    <property type="match status" value="1"/>
</dbReference>
<evidence type="ECO:0000256" key="2">
    <source>
        <dbReference type="ARBA" id="ARBA00022692"/>
    </source>
</evidence>
<feature type="transmembrane region" description="Helical" evidence="5">
    <location>
        <begin position="93"/>
        <end position="113"/>
    </location>
</feature>
<evidence type="ECO:0000256" key="4">
    <source>
        <dbReference type="ARBA" id="ARBA00023136"/>
    </source>
</evidence>
<dbReference type="AlphaFoldDB" id="A0A1M6AXN3"/>
<dbReference type="GO" id="GO:0032259">
    <property type="term" value="P:methylation"/>
    <property type="evidence" value="ECO:0007669"/>
    <property type="project" value="UniProtKB-KW"/>
</dbReference>
<feature type="transmembrane region" description="Helical" evidence="5">
    <location>
        <begin position="151"/>
        <end position="180"/>
    </location>
</feature>
<reference evidence="6 7" key="1">
    <citation type="submission" date="2016-11" db="EMBL/GenBank/DDBJ databases">
        <authorList>
            <person name="Jaros S."/>
            <person name="Januszkiewicz K."/>
            <person name="Wedrychowicz H."/>
        </authorList>
    </citation>
    <scope>NUCLEOTIDE SEQUENCE [LARGE SCALE GENOMIC DNA]</scope>
    <source>
        <strain evidence="6 7">DSM 26892</strain>
    </source>
</reference>
<keyword evidence="6" id="KW-0808">Transferase</keyword>
<dbReference type="PANTHER" id="PTHR43847:SF1">
    <property type="entry name" value="BLL3993 PROTEIN"/>
    <property type="match status" value="1"/>
</dbReference>
<organism evidence="6 7">
    <name type="scientific">Palleronia salina</name>
    <dbReference type="NCBI Taxonomy" id="313368"/>
    <lineage>
        <taxon>Bacteria</taxon>
        <taxon>Pseudomonadati</taxon>
        <taxon>Pseudomonadota</taxon>
        <taxon>Alphaproteobacteria</taxon>
        <taxon>Rhodobacterales</taxon>
        <taxon>Roseobacteraceae</taxon>
        <taxon>Palleronia</taxon>
    </lineage>
</organism>
<dbReference type="Proteomes" id="UP000184040">
    <property type="component" value="Unassembled WGS sequence"/>
</dbReference>
<dbReference type="PANTHER" id="PTHR43847">
    <property type="entry name" value="BLL3993 PROTEIN"/>
    <property type="match status" value="1"/>
</dbReference>
<dbReference type="InterPro" id="IPR052527">
    <property type="entry name" value="Metal_cation-efflux_comp"/>
</dbReference>
<gene>
    <name evidence="6" type="ORF">SAMN04488012_101293</name>
</gene>
<dbReference type="GO" id="GO:0012505">
    <property type="term" value="C:endomembrane system"/>
    <property type="evidence" value="ECO:0007669"/>
    <property type="project" value="UniProtKB-SubCell"/>
</dbReference>
<evidence type="ECO:0000256" key="5">
    <source>
        <dbReference type="SAM" id="Phobius"/>
    </source>
</evidence>
<name>A0A1M6AXN3_9RHOB</name>
<sequence>MGGAPPPSFGLPRRYLRKDEAGAGRVMVTWLLVSLGASALWGVVLFVSDRGMAQIWPPARGNWITGIAAWLLTIAIYMGLIRTATADWNALDLPAWLRWGVGGVALSVAATWVQGRGITDLGLKGTSGWDVGVVTTGAYARRRHPQYAGQVLSLLGLALLGGSAWAGLAAVAGSAALIYASHVEDRFMARRHPDYGDYASQVRFF</sequence>